<protein>
    <recommendedName>
        <fullName evidence="3">2-oxo-4-hydroxy-4-carboxy-5-ureidoimidazoline decarboxylase</fullName>
        <ecNumber evidence="3">4.1.1.97</ecNumber>
    </recommendedName>
</protein>
<comment type="catalytic activity">
    <reaction evidence="1">
        <text>5-hydroxy-2-oxo-4-ureido-2,5-dihydro-1H-imidazole-5-carboxylate + H(+) = (S)-allantoin + CO2</text>
        <dbReference type="Rhea" id="RHEA:26301"/>
        <dbReference type="ChEBI" id="CHEBI:15378"/>
        <dbReference type="ChEBI" id="CHEBI:15678"/>
        <dbReference type="ChEBI" id="CHEBI:16526"/>
        <dbReference type="ChEBI" id="CHEBI:58639"/>
        <dbReference type="EC" id="4.1.1.97"/>
    </reaction>
</comment>
<accession>A0AAW9QTV5</accession>
<evidence type="ECO:0000256" key="5">
    <source>
        <dbReference type="ARBA" id="ARBA00022793"/>
    </source>
</evidence>
<dbReference type="GO" id="GO:0019628">
    <property type="term" value="P:urate catabolic process"/>
    <property type="evidence" value="ECO:0007669"/>
    <property type="project" value="TreeGrafter"/>
</dbReference>
<comment type="caution">
    <text evidence="8">The sequence shown here is derived from an EMBL/GenBank/DDBJ whole genome shotgun (WGS) entry which is preliminary data.</text>
</comment>
<dbReference type="InterPro" id="IPR017580">
    <property type="entry name" value="OHCU_decarboxylase-1"/>
</dbReference>
<proteinExistence type="predicted"/>
<evidence type="ECO:0000256" key="1">
    <source>
        <dbReference type="ARBA" id="ARBA00001163"/>
    </source>
</evidence>
<dbReference type="Gene3D" id="1.10.3330.10">
    <property type="entry name" value="Oxo-4-hydroxy-4-carboxy-5-ureidoimidazoline decarboxylase"/>
    <property type="match status" value="1"/>
</dbReference>
<reference evidence="8 9" key="1">
    <citation type="submission" date="2024-01" db="EMBL/GenBank/DDBJ databases">
        <title>Genomic insights into the taxonomy and metabolism of the cyanobacterium Pannus brasiliensis CCIBt3594.</title>
        <authorList>
            <person name="Machado M."/>
            <person name="Botero N.B."/>
            <person name="Andreote A.P.D."/>
            <person name="Feitosa A.M.T."/>
            <person name="Popin R."/>
            <person name="Sivonen K."/>
            <person name="Fiore M.F."/>
        </authorList>
    </citation>
    <scope>NUCLEOTIDE SEQUENCE [LARGE SCALE GENOMIC DNA]</scope>
    <source>
        <strain evidence="8 9">CCIBt3594</strain>
    </source>
</reference>
<dbReference type="Pfam" id="PF09349">
    <property type="entry name" value="OHCU_decarbox"/>
    <property type="match status" value="1"/>
</dbReference>
<evidence type="ECO:0000313" key="8">
    <source>
        <dbReference type="EMBL" id="MEG3438326.1"/>
    </source>
</evidence>
<evidence type="ECO:0000259" key="7">
    <source>
        <dbReference type="Pfam" id="PF09349"/>
    </source>
</evidence>
<dbReference type="Proteomes" id="UP001328733">
    <property type="component" value="Unassembled WGS sequence"/>
</dbReference>
<dbReference type="InterPro" id="IPR018020">
    <property type="entry name" value="OHCU_decarboxylase"/>
</dbReference>
<gene>
    <name evidence="8" type="primary">uraD</name>
    <name evidence="8" type="ORF">V0288_14445</name>
</gene>
<keyword evidence="5" id="KW-0210">Decarboxylase</keyword>
<dbReference type="GO" id="GO:0051997">
    <property type="term" value="F:2-oxo-4-hydroxy-4-carboxy-5-ureidoimidazoline decarboxylase activity"/>
    <property type="evidence" value="ECO:0007669"/>
    <property type="project" value="UniProtKB-EC"/>
</dbReference>
<evidence type="ECO:0000256" key="3">
    <source>
        <dbReference type="ARBA" id="ARBA00012257"/>
    </source>
</evidence>
<dbReference type="PANTHER" id="PTHR43466:SF1">
    <property type="entry name" value="2-OXO-4-HYDROXY-4-CARBOXY-5-UREIDOIMIDAZOLINE DECARBOXYLASE-RELATED"/>
    <property type="match status" value="1"/>
</dbReference>
<keyword evidence="9" id="KW-1185">Reference proteome</keyword>
<evidence type="ECO:0000256" key="6">
    <source>
        <dbReference type="ARBA" id="ARBA00023239"/>
    </source>
</evidence>
<evidence type="ECO:0000256" key="4">
    <source>
        <dbReference type="ARBA" id="ARBA00022631"/>
    </source>
</evidence>
<dbReference type="AlphaFoldDB" id="A0AAW9QTV5"/>
<dbReference type="SUPFAM" id="SSF158694">
    <property type="entry name" value="UraD-Like"/>
    <property type="match status" value="1"/>
</dbReference>
<keyword evidence="6 8" id="KW-0456">Lyase</keyword>
<feature type="domain" description="Oxo-4-hydroxy-4-carboxy-5-ureidoimidazoline decarboxylase" evidence="7">
    <location>
        <begin position="9"/>
        <end position="161"/>
    </location>
</feature>
<dbReference type="GO" id="GO:0000255">
    <property type="term" value="P:allantoin metabolic process"/>
    <property type="evidence" value="ECO:0007669"/>
    <property type="project" value="InterPro"/>
</dbReference>
<dbReference type="RefSeq" id="WP_332865807.1">
    <property type="nucleotide sequence ID" value="NZ_JBAFSM010000026.1"/>
</dbReference>
<comment type="pathway">
    <text evidence="2">Purine metabolism; urate degradation; (S)-allantoin from urate: step 3/3.</text>
</comment>
<name>A0AAW9QTV5_9CHRO</name>
<organism evidence="8 9">
    <name type="scientific">Pannus brasiliensis CCIBt3594</name>
    <dbReference type="NCBI Taxonomy" id="1427578"/>
    <lineage>
        <taxon>Bacteria</taxon>
        <taxon>Bacillati</taxon>
        <taxon>Cyanobacteriota</taxon>
        <taxon>Cyanophyceae</taxon>
        <taxon>Oscillatoriophycideae</taxon>
        <taxon>Chroococcales</taxon>
        <taxon>Microcystaceae</taxon>
        <taxon>Pannus</taxon>
    </lineage>
</organism>
<dbReference type="EC" id="4.1.1.97" evidence="3"/>
<dbReference type="NCBIfam" id="TIGR03164">
    <property type="entry name" value="UHCUDC"/>
    <property type="match status" value="1"/>
</dbReference>
<keyword evidence="4" id="KW-0659">Purine metabolism</keyword>
<dbReference type="EMBL" id="JBAFSM010000026">
    <property type="protein sequence ID" value="MEG3438326.1"/>
    <property type="molecule type" value="Genomic_DNA"/>
</dbReference>
<sequence length="167" mass="18759">MSYSIESLNQMDEAAFVSALGAIFEDTPEIARETWQYRPFTDVNSLYTRMIAIVNAFSLEEKLTLIRAHPDLGTRAKMADASVKEQAGVGLDRLTPEEFDRFQSLNQAYRDKFGFPFIIAVKNHTKESILDNFEERLSNEVGEEIDRAIAEIGKIAGFRLADTVSGS</sequence>
<evidence type="ECO:0000313" key="9">
    <source>
        <dbReference type="Proteomes" id="UP001328733"/>
    </source>
</evidence>
<dbReference type="InterPro" id="IPR036778">
    <property type="entry name" value="OHCU_decarboxylase_sf"/>
</dbReference>
<dbReference type="GO" id="GO:0006144">
    <property type="term" value="P:purine nucleobase metabolic process"/>
    <property type="evidence" value="ECO:0007669"/>
    <property type="project" value="UniProtKB-KW"/>
</dbReference>
<dbReference type="PANTHER" id="PTHR43466">
    <property type="entry name" value="2-OXO-4-HYDROXY-4-CARBOXY-5-UREIDOIMIDAZOLINE DECARBOXYLASE-RELATED"/>
    <property type="match status" value="1"/>
</dbReference>
<evidence type="ECO:0000256" key="2">
    <source>
        <dbReference type="ARBA" id="ARBA00004754"/>
    </source>
</evidence>